<keyword evidence="2" id="KW-1185">Reference proteome</keyword>
<organism evidence="1 2">
    <name type="scientific">Spirosoma telluris</name>
    <dbReference type="NCBI Taxonomy" id="2183553"/>
    <lineage>
        <taxon>Bacteria</taxon>
        <taxon>Pseudomonadati</taxon>
        <taxon>Bacteroidota</taxon>
        <taxon>Cytophagia</taxon>
        <taxon>Cytophagales</taxon>
        <taxon>Cytophagaceae</taxon>
        <taxon>Spirosoma</taxon>
    </lineage>
</organism>
<reference evidence="1 2" key="1">
    <citation type="submission" date="2018-06" db="EMBL/GenBank/DDBJ databases">
        <title>Spirosoma sp. HMF3257 Genome sequencing and assembly.</title>
        <authorList>
            <person name="Kang H."/>
            <person name="Cha I."/>
            <person name="Kim H."/>
            <person name="Kang J."/>
            <person name="Joh K."/>
        </authorList>
    </citation>
    <scope>NUCLEOTIDE SEQUENCE [LARGE SCALE GENOMIC DNA]</scope>
    <source>
        <strain evidence="1 2">HMF3257</strain>
    </source>
</reference>
<evidence type="ECO:0000313" key="2">
    <source>
        <dbReference type="Proteomes" id="UP000249016"/>
    </source>
</evidence>
<dbReference type="EMBL" id="QLII01000004">
    <property type="protein sequence ID" value="RAI72926.1"/>
    <property type="molecule type" value="Genomic_DNA"/>
</dbReference>
<sequence>MIFDRANLSTVKLTELNDLGKSLYKKYIKLFKKNNQSLFFVDKKEKIDYILPIMLEDEIVVFLMKY</sequence>
<protein>
    <submittedName>
        <fullName evidence="1">Uncharacterized protein</fullName>
    </submittedName>
</protein>
<proteinExistence type="predicted"/>
<gene>
    <name evidence="1" type="ORF">HMF3257_39175</name>
</gene>
<evidence type="ECO:0000313" key="1">
    <source>
        <dbReference type="EMBL" id="RAI72926.1"/>
    </source>
</evidence>
<dbReference type="AlphaFoldDB" id="A0A327NG46"/>
<name>A0A327NG46_9BACT</name>
<accession>A0A327NG46</accession>
<dbReference type="Proteomes" id="UP000249016">
    <property type="component" value="Unassembled WGS sequence"/>
</dbReference>
<comment type="caution">
    <text evidence="1">The sequence shown here is derived from an EMBL/GenBank/DDBJ whole genome shotgun (WGS) entry which is preliminary data.</text>
</comment>